<dbReference type="SUPFAM" id="SSF53098">
    <property type="entry name" value="Ribonuclease H-like"/>
    <property type="match status" value="1"/>
</dbReference>
<evidence type="ECO:0000256" key="3">
    <source>
        <dbReference type="ARBA" id="ARBA00012108"/>
    </source>
</evidence>
<evidence type="ECO:0000256" key="13">
    <source>
        <dbReference type="ARBA" id="ARBA00046792"/>
    </source>
</evidence>
<dbReference type="InterPro" id="IPR034747">
    <property type="entry name" value="EXOI_SH3"/>
</dbReference>
<evidence type="ECO:0000313" key="18">
    <source>
        <dbReference type="Proteomes" id="UP000829542"/>
    </source>
</evidence>
<dbReference type="InterPro" id="IPR036397">
    <property type="entry name" value="RNaseH_sf"/>
</dbReference>
<dbReference type="InterPro" id="IPR023607">
    <property type="entry name" value="Exodeoxyribonuclease_I"/>
</dbReference>
<dbReference type="PANTHER" id="PTHR11046:SF11">
    <property type="entry name" value="EXODEOXYRIBONUCLEASE I"/>
    <property type="match status" value="1"/>
</dbReference>
<dbReference type="Pfam" id="PF00929">
    <property type="entry name" value="RNase_T"/>
    <property type="match status" value="1"/>
</dbReference>
<gene>
    <name evidence="17" type="primary">sbcB</name>
    <name evidence="17" type="ORF">MMG00_12470</name>
</gene>
<evidence type="ECO:0000256" key="6">
    <source>
        <dbReference type="ARBA" id="ARBA00022723"/>
    </source>
</evidence>
<keyword evidence="5 14" id="KW-0540">Nuclease</keyword>
<keyword evidence="12 14" id="KW-0234">DNA repair</keyword>
<organism evidence="17 18">
    <name type="scientific">Ignatzschineria rhizosphaerae</name>
    <dbReference type="NCBI Taxonomy" id="2923279"/>
    <lineage>
        <taxon>Bacteria</taxon>
        <taxon>Pseudomonadati</taxon>
        <taxon>Pseudomonadota</taxon>
        <taxon>Gammaproteobacteria</taxon>
        <taxon>Cardiobacteriales</taxon>
        <taxon>Ignatzschineriaceae</taxon>
        <taxon>Ignatzschineria</taxon>
    </lineage>
</organism>
<keyword evidence="10" id="KW-0460">Magnesium</keyword>
<sequence length="470" mass="54962">MNSTFFFYDLETFGLNPKEDRIAQFAGIRTDANFNIVGDPINIYCQPPKDYIPDPESILITGITPQEALEKGVPEAEFAARIHEEFSTPNTCILGYNSIRFDDEMIRYLFYRNFLDPYAHHWQNGNSRWDLLDVVRATHAFRPEGIHWPSDEDGIVNLKLENLAKVNQLEHEKAHDALSDVYATIAMAKLIQQKQPKLFEYYFKHRRARDLNNLIDLQNLTPLLHISGMFGQARNNLSMIMPMLFNPHNKNELISIDLMGDISGILTLNASKIREKMYTPTADLPEGEARIPLKGIHLNKCPILATTKLLPTMATHTIDEAHCRKNFELLSSHKEAVLSKIFEIYQTPRNYESDPHNEPVESLLYQGFFERSDRQQMDLIPKMNGEELLNYDFYFHDPRVLPLLFIYRARNYFETLFEDEKEDWKRYLSMKREYYKHKYQPKYETLLKSAIEAQDSNKISLLESIKSEYL</sequence>
<keyword evidence="8 14" id="KW-0378">Hydrolase</keyword>
<dbReference type="InterPro" id="IPR058561">
    <property type="entry name" value="Exonuc_1_C"/>
</dbReference>
<evidence type="ECO:0000256" key="10">
    <source>
        <dbReference type="ARBA" id="ARBA00022842"/>
    </source>
</evidence>
<reference evidence="17 18" key="1">
    <citation type="submission" date="2022-03" db="EMBL/GenBank/DDBJ databases">
        <title>Ignatzschineria rhizosphaerae HR5S32.</title>
        <authorList>
            <person name="Sun J.Q."/>
            <person name="Feng J.Y."/>
        </authorList>
    </citation>
    <scope>NUCLEOTIDE SEQUENCE [LARGE SCALE GENOMIC DNA]</scope>
    <source>
        <strain evidence="17 18">HR5S32</strain>
    </source>
</reference>
<dbReference type="SMART" id="SM00479">
    <property type="entry name" value="EXOIII"/>
    <property type="match status" value="1"/>
</dbReference>
<keyword evidence="11" id="KW-0238">DNA-binding</keyword>
<dbReference type="InterPro" id="IPR038649">
    <property type="entry name" value="EXOI_SH3_sf"/>
</dbReference>
<dbReference type="Gene3D" id="3.30.1520.20">
    <property type="entry name" value="Exonuclease ExoI, domain 2"/>
    <property type="match status" value="1"/>
</dbReference>
<dbReference type="PROSITE" id="PS51784">
    <property type="entry name" value="EXOI_SH3"/>
    <property type="match status" value="1"/>
</dbReference>
<dbReference type="EC" id="3.1.11.1" evidence="3 14"/>
<dbReference type="InterPro" id="IPR013520">
    <property type="entry name" value="Ribonucl_H"/>
</dbReference>
<dbReference type="InterPro" id="IPR013620">
    <property type="entry name" value="Exonuc_1_SH3"/>
</dbReference>
<comment type="subunit">
    <text evidence="13">Monomer. Interacts with ssb (via C-terminus); this interaction stimulates the exonuclease activity by recruiting the enzyme to its substrate.</text>
</comment>
<dbReference type="Gene3D" id="3.30.420.10">
    <property type="entry name" value="Ribonuclease H-like superfamily/Ribonuclease H"/>
    <property type="match status" value="1"/>
</dbReference>
<dbReference type="InterPro" id="IPR022894">
    <property type="entry name" value="Oligoribonuclease"/>
</dbReference>
<evidence type="ECO:0000256" key="2">
    <source>
        <dbReference type="ARBA" id="ARBA00001946"/>
    </source>
</evidence>
<evidence type="ECO:0000256" key="1">
    <source>
        <dbReference type="ARBA" id="ARBA00000563"/>
    </source>
</evidence>
<evidence type="ECO:0000259" key="16">
    <source>
        <dbReference type="PROSITE" id="PS51785"/>
    </source>
</evidence>
<keyword evidence="6" id="KW-0479">Metal-binding</keyword>
<dbReference type="NCBIfam" id="NF008746">
    <property type="entry name" value="PRK11779.1"/>
    <property type="match status" value="1"/>
</dbReference>
<dbReference type="Pfam" id="PF08411">
    <property type="entry name" value="ExoI_SH3"/>
    <property type="match status" value="1"/>
</dbReference>
<evidence type="ECO:0000313" key="17">
    <source>
        <dbReference type="EMBL" id="UNM95998.1"/>
    </source>
</evidence>
<dbReference type="EMBL" id="CP093379">
    <property type="protein sequence ID" value="UNM95998.1"/>
    <property type="molecule type" value="Genomic_DNA"/>
</dbReference>
<evidence type="ECO:0000256" key="7">
    <source>
        <dbReference type="ARBA" id="ARBA00022763"/>
    </source>
</evidence>
<dbReference type="PIRSF" id="PIRSF000977">
    <property type="entry name" value="Exodeoxyribonuclease_I"/>
    <property type="match status" value="1"/>
</dbReference>
<evidence type="ECO:0000256" key="8">
    <source>
        <dbReference type="ARBA" id="ARBA00022801"/>
    </source>
</evidence>
<feature type="domain" description="ExoI SH3-like" evidence="15">
    <location>
        <begin position="196"/>
        <end position="349"/>
    </location>
</feature>
<dbReference type="Gene3D" id="1.20.1280.70">
    <property type="entry name" value="Exonuclease ExoI, domain 3"/>
    <property type="match status" value="1"/>
</dbReference>
<dbReference type="Proteomes" id="UP000829542">
    <property type="component" value="Chromosome"/>
</dbReference>
<name>A0ABY3WZE8_9GAMM</name>
<evidence type="ECO:0000256" key="9">
    <source>
        <dbReference type="ARBA" id="ARBA00022839"/>
    </source>
</evidence>
<comment type="cofactor">
    <cofactor evidence="2">
        <name>Mg(2+)</name>
        <dbReference type="ChEBI" id="CHEBI:18420"/>
    </cofactor>
</comment>
<keyword evidence="18" id="KW-1185">Reference proteome</keyword>
<comment type="catalytic activity">
    <reaction evidence="1 14">
        <text>Exonucleolytic cleavage in the 3'- to 5'-direction to yield nucleoside 5'-phosphates.</text>
        <dbReference type="EC" id="3.1.11.1"/>
    </reaction>
</comment>
<proteinExistence type="predicted"/>
<protein>
    <recommendedName>
        <fullName evidence="4 14">Exodeoxyribonuclease I</fullName>
        <ecNumber evidence="3 14">3.1.11.1</ecNumber>
    </recommendedName>
</protein>
<dbReference type="PROSITE" id="PS51785">
    <property type="entry name" value="EXOI_C"/>
    <property type="match status" value="1"/>
</dbReference>
<evidence type="ECO:0000256" key="14">
    <source>
        <dbReference type="PIRNR" id="PIRNR000977"/>
    </source>
</evidence>
<keyword evidence="7 14" id="KW-0227">DNA damage</keyword>
<keyword evidence="9 14" id="KW-0269">Exonuclease</keyword>
<dbReference type="Pfam" id="PF26016">
    <property type="entry name" value="ExoI_C"/>
    <property type="match status" value="1"/>
</dbReference>
<dbReference type="CDD" id="cd06138">
    <property type="entry name" value="ExoI_N"/>
    <property type="match status" value="1"/>
</dbReference>
<feature type="domain" description="ExoI C-terminal" evidence="16">
    <location>
        <begin position="353"/>
        <end position="470"/>
    </location>
</feature>
<dbReference type="PANTHER" id="PTHR11046">
    <property type="entry name" value="OLIGORIBONUCLEASE, MITOCHONDRIAL"/>
    <property type="match status" value="1"/>
</dbReference>
<dbReference type="InterPro" id="IPR012337">
    <property type="entry name" value="RNaseH-like_sf"/>
</dbReference>
<evidence type="ECO:0000256" key="5">
    <source>
        <dbReference type="ARBA" id="ARBA00022722"/>
    </source>
</evidence>
<evidence type="ECO:0000256" key="11">
    <source>
        <dbReference type="ARBA" id="ARBA00023125"/>
    </source>
</evidence>
<dbReference type="GO" id="GO:0008310">
    <property type="term" value="F:single-stranded DNA 3'-5' DNA exonuclease activity"/>
    <property type="evidence" value="ECO:0007669"/>
    <property type="project" value="UniProtKB-EC"/>
</dbReference>
<evidence type="ECO:0000259" key="15">
    <source>
        <dbReference type="PROSITE" id="PS51784"/>
    </source>
</evidence>
<accession>A0ABY3WZE8</accession>
<dbReference type="RefSeq" id="WP_242148841.1">
    <property type="nucleotide sequence ID" value="NZ_CP093379.1"/>
</dbReference>
<evidence type="ECO:0000256" key="4">
    <source>
        <dbReference type="ARBA" id="ARBA00019900"/>
    </source>
</evidence>
<evidence type="ECO:0000256" key="12">
    <source>
        <dbReference type="ARBA" id="ARBA00023204"/>
    </source>
</evidence>